<evidence type="ECO:0000313" key="2">
    <source>
        <dbReference type="EMBL" id="MFC3703795.1"/>
    </source>
</evidence>
<organism evidence="2 3">
    <name type="scientific">Devosia honganensis</name>
    <dbReference type="NCBI Taxonomy" id="1610527"/>
    <lineage>
        <taxon>Bacteria</taxon>
        <taxon>Pseudomonadati</taxon>
        <taxon>Pseudomonadota</taxon>
        <taxon>Alphaproteobacteria</taxon>
        <taxon>Hyphomicrobiales</taxon>
        <taxon>Devosiaceae</taxon>
        <taxon>Devosia</taxon>
    </lineage>
</organism>
<dbReference type="InterPro" id="IPR007236">
    <property type="entry name" value="SlyX"/>
</dbReference>
<dbReference type="PANTHER" id="PTHR36508:SF1">
    <property type="entry name" value="PROTEIN SLYX"/>
    <property type="match status" value="1"/>
</dbReference>
<reference evidence="3" key="1">
    <citation type="journal article" date="2019" name="Int. J. Syst. Evol. Microbiol.">
        <title>The Global Catalogue of Microorganisms (GCM) 10K type strain sequencing project: providing services to taxonomists for standard genome sequencing and annotation.</title>
        <authorList>
            <consortium name="The Broad Institute Genomics Platform"/>
            <consortium name="The Broad Institute Genome Sequencing Center for Infectious Disease"/>
            <person name="Wu L."/>
            <person name="Ma J."/>
        </authorList>
    </citation>
    <scope>NUCLEOTIDE SEQUENCE [LARGE SCALE GENOMIC DNA]</scope>
    <source>
        <strain evidence="3">KCTC 42281</strain>
    </source>
</reference>
<dbReference type="RefSeq" id="WP_380094857.1">
    <property type="nucleotide sequence ID" value="NZ_JBHRYD010000001.1"/>
</dbReference>
<dbReference type="HAMAP" id="MF_00715">
    <property type="entry name" value="SlyX"/>
    <property type="match status" value="1"/>
</dbReference>
<dbReference type="Pfam" id="PF04102">
    <property type="entry name" value="SlyX"/>
    <property type="match status" value="1"/>
</dbReference>
<protein>
    <recommendedName>
        <fullName evidence="1">Protein SlyX homolog</fullName>
    </recommendedName>
</protein>
<dbReference type="PANTHER" id="PTHR36508">
    <property type="entry name" value="PROTEIN SLYX"/>
    <property type="match status" value="1"/>
</dbReference>
<evidence type="ECO:0000313" key="3">
    <source>
        <dbReference type="Proteomes" id="UP001595613"/>
    </source>
</evidence>
<keyword evidence="3" id="KW-1185">Reference proteome</keyword>
<dbReference type="EMBL" id="JBHRYD010000001">
    <property type="protein sequence ID" value="MFC3703795.1"/>
    <property type="molecule type" value="Genomic_DNA"/>
</dbReference>
<comment type="similarity">
    <text evidence="1">Belongs to the SlyX family.</text>
</comment>
<name>A0ABV7X0Y3_9HYPH</name>
<sequence length="70" mass="7967">MTASDHGDRLDALEMRIAYQDRTIEDLNAALTGQWQVIDRLTRQLALLEEQVRSGGYIADPDTEKPPPHY</sequence>
<dbReference type="Gene3D" id="1.20.5.300">
    <property type="match status" value="1"/>
</dbReference>
<gene>
    <name evidence="1" type="primary">slyX</name>
    <name evidence="2" type="ORF">ACFOOL_03370</name>
</gene>
<dbReference type="Proteomes" id="UP001595613">
    <property type="component" value="Unassembled WGS sequence"/>
</dbReference>
<proteinExistence type="inferred from homology"/>
<accession>A0ABV7X0Y3</accession>
<evidence type="ECO:0000256" key="1">
    <source>
        <dbReference type="HAMAP-Rule" id="MF_00715"/>
    </source>
</evidence>
<comment type="caution">
    <text evidence="2">The sequence shown here is derived from an EMBL/GenBank/DDBJ whole genome shotgun (WGS) entry which is preliminary data.</text>
</comment>